<dbReference type="Gene3D" id="1.10.8.60">
    <property type="match status" value="1"/>
</dbReference>
<keyword evidence="2" id="KW-0067">ATP-binding</keyword>
<evidence type="ECO:0000259" key="6">
    <source>
        <dbReference type="PROSITE" id="PS50045"/>
    </source>
</evidence>
<feature type="domain" description="Sigma-54 factor interaction" evidence="6">
    <location>
        <begin position="1"/>
        <end position="226"/>
    </location>
</feature>
<dbReference type="EMBL" id="SHBP01000006">
    <property type="protein sequence ID" value="RZO20139.1"/>
    <property type="molecule type" value="Genomic_DNA"/>
</dbReference>
<dbReference type="GO" id="GO:0005524">
    <property type="term" value="F:ATP binding"/>
    <property type="evidence" value="ECO:0007669"/>
    <property type="project" value="UniProtKB-KW"/>
</dbReference>
<dbReference type="InterPro" id="IPR002078">
    <property type="entry name" value="Sigma_54_int"/>
</dbReference>
<dbReference type="PROSITE" id="PS00676">
    <property type="entry name" value="SIGMA54_INTERACT_2"/>
    <property type="match status" value="1"/>
</dbReference>
<comment type="caution">
    <text evidence="7">The sequence shown here is derived from an EMBL/GenBank/DDBJ whole genome shotgun (WGS) entry which is preliminary data.</text>
</comment>
<dbReference type="Pfam" id="PF02954">
    <property type="entry name" value="HTH_8"/>
    <property type="match status" value="1"/>
</dbReference>
<name>A0A520MFY4_9GAMM</name>
<dbReference type="Pfam" id="PF25601">
    <property type="entry name" value="AAA_lid_14"/>
    <property type="match status" value="1"/>
</dbReference>
<keyword evidence="4" id="KW-0238">DNA-binding</keyword>
<organism evidence="7 8">
    <name type="scientific">SAR92 clade bacterium</name>
    <dbReference type="NCBI Taxonomy" id="2315479"/>
    <lineage>
        <taxon>Bacteria</taxon>
        <taxon>Pseudomonadati</taxon>
        <taxon>Pseudomonadota</taxon>
        <taxon>Gammaproteobacteria</taxon>
        <taxon>Cellvibrionales</taxon>
        <taxon>Porticoccaceae</taxon>
        <taxon>SAR92 clade</taxon>
    </lineage>
</organism>
<evidence type="ECO:0000256" key="3">
    <source>
        <dbReference type="ARBA" id="ARBA00023015"/>
    </source>
</evidence>
<dbReference type="GO" id="GO:0043565">
    <property type="term" value="F:sequence-specific DNA binding"/>
    <property type="evidence" value="ECO:0007669"/>
    <property type="project" value="InterPro"/>
</dbReference>
<dbReference type="InterPro" id="IPR025943">
    <property type="entry name" value="Sigma_54_int_dom_ATP-bd_2"/>
</dbReference>
<dbReference type="InterPro" id="IPR027417">
    <property type="entry name" value="P-loop_NTPase"/>
</dbReference>
<evidence type="ECO:0000313" key="7">
    <source>
        <dbReference type="EMBL" id="RZO20139.1"/>
    </source>
</evidence>
<dbReference type="PROSITE" id="PS00688">
    <property type="entry name" value="SIGMA54_INTERACT_3"/>
    <property type="match status" value="1"/>
</dbReference>
<dbReference type="InterPro" id="IPR025662">
    <property type="entry name" value="Sigma_54_int_dom_ATP-bd_1"/>
</dbReference>
<keyword evidence="1" id="KW-0547">Nucleotide-binding</keyword>
<dbReference type="PANTHER" id="PTHR32071">
    <property type="entry name" value="TRANSCRIPTIONAL REGULATORY PROTEIN"/>
    <property type="match status" value="1"/>
</dbReference>
<dbReference type="SUPFAM" id="SSF46689">
    <property type="entry name" value="Homeodomain-like"/>
    <property type="match status" value="1"/>
</dbReference>
<dbReference type="AlphaFoldDB" id="A0A520MFY4"/>
<reference evidence="7 8" key="1">
    <citation type="submission" date="2019-02" db="EMBL/GenBank/DDBJ databases">
        <title>Prokaryotic population dynamics and viral predation in marine succession experiment using metagenomics: the confinement effect.</title>
        <authorList>
            <person name="Haro-Moreno J.M."/>
            <person name="Rodriguez-Valera F."/>
            <person name="Lopez-Perez M."/>
        </authorList>
    </citation>
    <scope>NUCLEOTIDE SEQUENCE [LARGE SCALE GENOMIC DNA]</scope>
    <source>
        <strain evidence="7">MED-G170</strain>
    </source>
</reference>
<gene>
    <name evidence="7" type="ORF">EVB03_05525</name>
</gene>
<accession>A0A520MFY4</accession>
<dbReference type="Proteomes" id="UP000315889">
    <property type="component" value="Unassembled WGS sequence"/>
</dbReference>
<evidence type="ECO:0000256" key="4">
    <source>
        <dbReference type="ARBA" id="ARBA00023125"/>
    </source>
</evidence>
<dbReference type="InterPro" id="IPR002197">
    <property type="entry name" value="HTH_Fis"/>
</dbReference>
<dbReference type="FunFam" id="3.40.50.300:FF:000006">
    <property type="entry name" value="DNA-binding transcriptional regulator NtrC"/>
    <property type="match status" value="1"/>
</dbReference>
<dbReference type="PANTHER" id="PTHR32071:SF117">
    <property type="entry name" value="PTS-DEPENDENT DIHYDROXYACETONE KINASE OPERON REGULATORY PROTEIN-RELATED"/>
    <property type="match status" value="1"/>
</dbReference>
<dbReference type="CDD" id="cd00009">
    <property type="entry name" value="AAA"/>
    <property type="match status" value="1"/>
</dbReference>
<dbReference type="InterPro" id="IPR025944">
    <property type="entry name" value="Sigma_54_int_dom_CS"/>
</dbReference>
<dbReference type="Gene3D" id="3.40.50.300">
    <property type="entry name" value="P-loop containing nucleotide triphosphate hydrolases"/>
    <property type="match status" value="1"/>
</dbReference>
<dbReference type="Pfam" id="PF00158">
    <property type="entry name" value="Sigma54_activat"/>
    <property type="match status" value="1"/>
</dbReference>
<keyword evidence="3" id="KW-0805">Transcription regulation</keyword>
<protein>
    <submittedName>
        <fullName evidence="7">Sigma-54-dependent Fis family transcriptional regulator</fullName>
    </submittedName>
</protein>
<dbReference type="PRINTS" id="PR01590">
    <property type="entry name" value="HTHFIS"/>
</dbReference>
<dbReference type="PROSITE" id="PS00675">
    <property type="entry name" value="SIGMA54_INTERACT_1"/>
    <property type="match status" value="1"/>
</dbReference>
<dbReference type="InterPro" id="IPR003593">
    <property type="entry name" value="AAA+_ATPase"/>
</dbReference>
<evidence type="ECO:0000256" key="5">
    <source>
        <dbReference type="ARBA" id="ARBA00023163"/>
    </source>
</evidence>
<sequence>MSPEIKALRELIKMLGPSDSTVLILGESGTGKELVAKALHECSGRAAGPFIPVNCGAIPRDLLESELFGHKRGSFTGAISDRKGRFQLADKGTLFLDEIGDMSLDLQVKLLRVLQERKVDPVGSLGAIPIDVRVIAATHQNIESLIDEGRFRKDLYYRLNIMPIEVRPLAERAKDIPMLIEHFARQQAQGAKAPISISRASMELLLSYDWPGNVRELSNLIDRYTTLYPEQEVDLRSVPVSMVPVGVRKLMERNCIGIENRTQKGNIVTKSSVRKLKFAEEENFGLSKVKMKDKALSILDSPIDEIQRVIALAQGEQDFPDEGVELKQHLLEIETRLIQEALSKAKGNVSKTARLLSLQRTTLIEKINKYGIQQVAR</sequence>
<dbReference type="PROSITE" id="PS50045">
    <property type="entry name" value="SIGMA54_INTERACT_4"/>
    <property type="match status" value="1"/>
</dbReference>
<dbReference type="InterPro" id="IPR009057">
    <property type="entry name" value="Homeodomain-like_sf"/>
</dbReference>
<evidence type="ECO:0000313" key="8">
    <source>
        <dbReference type="Proteomes" id="UP000315889"/>
    </source>
</evidence>
<evidence type="ECO:0000256" key="2">
    <source>
        <dbReference type="ARBA" id="ARBA00022840"/>
    </source>
</evidence>
<dbReference type="InterPro" id="IPR058031">
    <property type="entry name" value="AAA_lid_NorR"/>
</dbReference>
<dbReference type="SUPFAM" id="SSF52540">
    <property type="entry name" value="P-loop containing nucleoside triphosphate hydrolases"/>
    <property type="match status" value="1"/>
</dbReference>
<dbReference type="Gene3D" id="1.10.10.60">
    <property type="entry name" value="Homeodomain-like"/>
    <property type="match status" value="1"/>
</dbReference>
<evidence type="ECO:0000256" key="1">
    <source>
        <dbReference type="ARBA" id="ARBA00022741"/>
    </source>
</evidence>
<proteinExistence type="predicted"/>
<dbReference type="GO" id="GO:0006355">
    <property type="term" value="P:regulation of DNA-templated transcription"/>
    <property type="evidence" value="ECO:0007669"/>
    <property type="project" value="InterPro"/>
</dbReference>
<dbReference type="SMART" id="SM00382">
    <property type="entry name" value="AAA"/>
    <property type="match status" value="1"/>
</dbReference>
<keyword evidence="5" id="KW-0804">Transcription</keyword>